<dbReference type="InterPro" id="IPR018060">
    <property type="entry name" value="HTH_AraC"/>
</dbReference>
<dbReference type="PROSITE" id="PS50110">
    <property type="entry name" value="RESPONSE_REGULATORY"/>
    <property type="match status" value="1"/>
</dbReference>
<keyword evidence="7" id="KW-0238">DNA-binding</keyword>
<dbReference type="SUPFAM" id="SSF46689">
    <property type="entry name" value="Homeodomain-like"/>
    <property type="match status" value="1"/>
</dbReference>
<dbReference type="InterPro" id="IPR051552">
    <property type="entry name" value="HptR"/>
</dbReference>
<evidence type="ECO:0000256" key="3">
    <source>
        <dbReference type="ARBA" id="ARBA00022490"/>
    </source>
</evidence>
<feature type="domain" description="Response regulatory" evidence="12">
    <location>
        <begin position="3"/>
        <end position="120"/>
    </location>
</feature>
<comment type="caution">
    <text evidence="13">The sequence shown here is derived from an EMBL/GenBank/DDBJ whole genome shotgun (WGS) entry which is preliminary data.</text>
</comment>
<evidence type="ECO:0000256" key="9">
    <source>
        <dbReference type="ARBA" id="ARBA00024867"/>
    </source>
</evidence>
<dbReference type="Pfam" id="PF00072">
    <property type="entry name" value="Response_reg"/>
    <property type="match status" value="1"/>
</dbReference>
<dbReference type="Gene3D" id="1.10.10.60">
    <property type="entry name" value="Homeodomain-like"/>
    <property type="match status" value="2"/>
</dbReference>
<dbReference type="Pfam" id="PF12833">
    <property type="entry name" value="HTH_18"/>
    <property type="match status" value="1"/>
</dbReference>
<dbReference type="RefSeq" id="WP_268056879.1">
    <property type="nucleotide sequence ID" value="NZ_JAPOHA010000001.1"/>
</dbReference>
<keyword evidence="5" id="KW-0902">Two-component regulatory system</keyword>
<evidence type="ECO:0000256" key="7">
    <source>
        <dbReference type="ARBA" id="ARBA00023125"/>
    </source>
</evidence>
<keyword evidence="3" id="KW-0963">Cytoplasm</keyword>
<dbReference type="SUPFAM" id="SSF52172">
    <property type="entry name" value="CheY-like"/>
    <property type="match status" value="1"/>
</dbReference>
<reference evidence="13 14" key="1">
    <citation type="submission" date="2022-11" db="EMBL/GenBank/DDBJ databases">
        <authorList>
            <person name="Caiyu Z."/>
        </authorList>
    </citation>
    <scope>NUCLEOTIDE SEQUENCE [LARGE SCALE GENOMIC DNA]</scope>
    <source>
        <strain evidence="13 14">YR-4</strain>
    </source>
</reference>
<protein>
    <recommendedName>
        <fullName evidence="2">Stage 0 sporulation protein A homolog</fullName>
    </recommendedName>
</protein>
<evidence type="ECO:0000256" key="1">
    <source>
        <dbReference type="ARBA" id="ARBA00004496"/>
    </source>
</evidence>
<keyword evidence="4 10" id="KW-0597">Phosphoprotein</keyword>
<evidence type="ECO:0000256" key="5">
    <source>
        <dbReference type="ARBA" id="ARBA00023012"/>
    </source>
</evidence>
<keyword evidence="8" id="KW-0804">Transcription</keyword>
<accession>A0ABT4BPR0</accession>
<dbReference type="InterPro" id="IPR020449">
    <property type="entry name" value="Tscrpt_reg_AraC-type_HTH"/>
</dbReference>
<dbReference type="InterPro" id="IPR011006">
    <property type="entry name" value="CheY-like_superfamily"/>
</dbReference>
<comment type="function">
    <text evidence="9">May play the central regulatory role in sporulation. It may be an element of the effector pathway responsible for the activation of sporulation genes in response to nutritional stress. Spo0A may act in concert with spo0H (a sigma factor) to control the expression of some genes that are critical to the sporulation process.</text>
</comment>
<feature type="domain" description="HTH araC/xylS-type" evidence="11">
    <location>
        <begin position="399"/>
        <end position="498"/>
    </location>
</feature>
<dbReference type="SMART" id="SM00342">
    <property type="entry name" value="HTH_ARAC"/>
    <property type="match status" value="1"/>
</dbReference>
<evidence type="ECO:0000256" key="2">
    <source>
        <dbReference type="ARBA" id="ARBA00018672"/>
    </source>
</evidence>
<dbReference type="PRINTS" id="PR00032">
    <property type="entry name" value="HTHARAC"/>
</dbReference>
<dbReference type="InterPro" id="IPR001789">
    <property type="entry name" value="Sig_transdc_resp-reg_receiver"/>
</dbReference>
<evidence type="ECO:0000256" key="4">
    <source>
        <dbReference type="ARBA" id="ARBA00022553"/>
    </source>
</evidence>
<dbReference type="InterPro" id="IPR018062">
    <property type="entry name" value="HTH_AraC-typ_CS"/>
</dbReference>
<gene>
    <name evidence="13" type="ORF">OUY18_01205</name>
</gene>
<name>A0ABT4BPR0_9FIRM</name>
<comment type="subcellular location">
    <subcellularLocation>
        <location evidence="1">Cytoplasm</location>
    </subcellularLocation>
</comment>
<evidence type="ECO:0000313" key="13">
    <source>
        <dbReference type="EMBL" id="MCY1712872.1"/>
    </source>
</evidence>
<dbReference type="SMART" id="SM00448">
    <property type="entry name" value="REC"/>
    <property type="match status" value="1"/>
</dbReference>
<dbReference type="Gene3D" id="3.40.50.2300">
    <property type="match status" value="1"/>
</dbReference>
<dbReference type="PROSITE" id="PS00041">
    <property type="entry name" value="HTH_ARAC_FAMILY_1"/>
    <property type="match status" value="1"/>
</dbReference>
<keyword evidence="14" id="KW-1185">Reference proteome</keyword>
<dbReference type="InterPro" id="IPR009057">
    <property type="entry name" value="Homeodomain-like_sf"/>
</dbReference>
<feature type="modified residue" description="4-aspartylphosphate" evidence="10">
    <location>
        <position position="55"/>
    </location>
</feature>
<evidence type="ECO:0000259" key="11">
    <source>
        <dbReference type="PROSITE" id="PS01124"/>
    </source>
</evidence>
<evidence type="ECO:0000256" key="6">
    <source>
        <dbReference type="ARBA" id="ARBA00023015"/>
    </source>
</evidence>
<dbReference type="PANTHER" id="PTHR42713">
    <property type="entry name" value="HISTIDINE KINASE-RELATED"/>
    <property type="match status" value="1"/>
</dbReference>
<dbReference type="PROSITE" id="PS01124">
    <property type="entry name" value="HTH_ARAC_FAMILY_2"/>
    <property type="match status" value="1"/>
</dbReference>
<organism evidence="13 14">
    <name type="scientific">Caproiciproducens galactitolivorans</name>
    <dbReference type="NCBI Taxonomy" id="642589"/>
    <lineage>
        <taxon>Bacteria</taxon>
        <taxon>Bacillati</taxon>
        <taxon>Bacillota</taxon>
        <taxon>Clostridia</taxon>
        <taxon>Eubacteriales</taxon>
        <taxon>Acutalibacteraceae</taxon>
        <taxon>Caproiciproducens</taxon>
    </lineage>
</organism>
<keyword evidence="6" id="KW-0805">Transcription regulation</keyword>
<evidence type="ECO:0000259" key="12">
    <source>
        <dbReference type="PROSITE" id="PS50110"/>
    </source>
</evidence>
<dbReference type="EMBL" id="JAPOHA010000001">
    <property type="protein sequence ID" value="MCY1712872.1"/>
    <property type="molecule type" value="Genomic_DNA"/>
</dbReference>
<evidence type="ECO:0000313" key="14">
    <source>
        <dbReference type="Proteomes" id="UP001082703"/>
    </source>
</evidence>
<dbReference type="Proteomes" id="UP001082703">
    <property type="component" value="Unassembled WGS sequence"/>
</dbReference>
<dbReference type="PANTHER" id="PTHR42713:SF3">
    <property type="entry name" value="TRANSCRIPTIONAL REGULATORY PROTEIN HPTR"/>
    <property type="match status" value="1"/>
</dbReference>
<evidence type="ECO:0000256" key="10">
    <source>
        <dbReference type="PROSITE-ProRule" id="PRU00169"/>
    </source>
</evidence>
<evidence type="ECO:0000256" key="8">
    <source>
        <dbReference type="ARBA" id="ARBA00023163"/>
    </source>
</evidence>
<proteinExistence type="predicted"/>
<sequence length="502" mass="57935">MLNVFIADDEFFIRQRLKRIIDWDKLELRCVGEAENGQEVIDFVTSHLVDILLLDIKMPVKSGMEVLEYIYEHGINTKIIFLSGYNDFAYAQKAIKCQAVNYLLKPIDKPSLDSALISCRDNILSSLKSREGIKKYNQYLRRSFVYKVATGGKEVRELFQAYPDFSSFRFCCFLGIYCYEEIKACMELFCKKINGSGIAFEYFQENEHTAVVQFCFEKGSESEDIFALCSEFLNQFTDYIFLSFGEPFPIQSVWAAQYQLVLDDLTKRYFYTEKKLVRQKSSEIYKIDKKAFLSLRQNIILCLNAKDRTNLEKLLKNLFDDIRESGNHNQLSLIVTEILIIYSVNSHEVFLPAKNLNAFARELIDEGYSLQALLETVVSYGLQCMEHIVTMPSDAVLVKKISDYISQHCTEPELSVSKISESFNLNPAYMGSVYKKVTGQSIVQSITALRMGKAKELLNTRDYKIIQVAEMVGYADVFYFSKKFKKFYGCSPRDYSNSEEIV</sequence>
<dbReference type="CDD" id="cd17536">
    <property type="entry name" value="REC_YesN-like"/>
    <property type="match status" value="1"/>
</dbReference>